<gene>
    <name evidence="2" type="ORF">AYI69_g8416</name>
</gene>
<evidence type="ECO:0000313" key="2">
    <source>
        <dbReference type="EMBL" id="OMJ14858.1"/>
    </source>
</evidence>
<feature type="region of interest" description="Disordered" evidence="1">
    <location>
        <begin position="85"/>
        <end position="106"/>
    </location>
</feature>
<reference evidence="3" key="1">
    <citation type="submission" date="2017-01" db="EMBL/GenBank/DDBJ databases">
        <authorList>
            <person name="Wang Y."/>
            <person name="White M."/>
            <person name="Kvist S."/>
            <person name="Moncalvo J.-M."/>
        </authorList>
    </citation>
    <scope>NUCLEOTIDE SEQUENCE [LARGE SCALE GENOMIC DNA]</scope>
    <source>
        <strain evidence="3">ID-206-W2</strain>
    </source>
</reference>
<evidence type="ECO:0000313" key="3">
    <source>
        <dbReference type="Proteomes" id="UP000187429"/>
    </source>
</evidence>
<dbReference type="AlphaFoldDB" id="A0A1R1XJT7"/>
<proteinExistence type="predicted"/>
<sequence length="106" mass="11791">MRTVSSKSQLHESYSSGWEWANLQRLPKICAGDVISDILKMITELSAIPPFQLDPRDSKISHDSKKTTPFFGVENSDFSDVKSSVLDSEQTGFLDDSNKASKRPLA</sequence>
<protein>
    <submittedName>
        <fullName evidence="2">Uncharacterized protein</fullName>
    </submittedName>
</protein>
<keyword evidence="3" id="KW-1185">Reference proteome</keyword>
<dbReference type="Proteomes" id="UP000187429">
    <property type="component" value="Unassembled WGS sequence"/>
</dbReference>
<dbReference type="EMBL" id="LSSM01004457">
    <property type="protein sequence ID" value="OMJ14858.1"/>
    <property type="molecule type" value="Genomic_DNA"/>
</dbReference>
<comment type="caution">
    <text evidence="2">The sequence shown here is derived from an EMBL/GenBank/DDBJ whole genome shotgun (WGS) entry which is preliminary data.</text>
</comment>
<name>A0A1R1XJT7_9FUNG</name>
<accession>A0A1R1XJT7</accession>
<evidence type="ECO:0000256" key="1">
    <source>
        <dbReference type="SAM" id="MobiDB-lite"/>
    </source>
</evidence>
<organism evidence="2 3">
    <name type="scientific">Smittium culicis</name>
    <dbReference type="NCBI Taxonomy" id="133412"/>
    <lineage>
        <taxon>Eukaryota</taxon>
        <taxon>Fungi</taxon>
        <taxon>Fungi incertae sedis</taxon>
        <taxon>Zoopagomycota</taxon>
        <taxon>Kickxellomycotina</taxon>
        <taxon>Harpellomycetes</taxon>
        <taxon>Harpellales</taxon>
        <taxon>Legeriomycetaceae</taxon>
        <taxon>Smittium</taxon>
    </lineage>
</organism>